<dbReference type="PANTHER" id="PTHR24061:SF441">
    <property type="entry name" value="TASTE RECEPTOR TYPE 1 MEMBER 2B-RELATED"/>
    <property type="match status" value="1"/>
</dbReference>
<keyword evidence="7" id="KW-0325">Glycoprotein</keyword>
<dbReference type="PANTHER" id="PTHR24061">
    <property type="entry name" value="CALCIUM-SENSING RECEPTOR-RELATED"/>
    <property type="match status" value="1"/>
</dbReference>
<name>A0AAV6H8L4_9TELE</name>
<evidence type="ECO:0000256" key="4">
    <source>
        <dbReference type="ARBA" id="ARBA00022989"/>
    </source>
</evidence>
<organism evidence="12 13">
    <name type="scientific">Alosa alosa</name>
    <name type="common">allis shad</name>
    <dbReference type="NCBI Taxonomy" id="278164"/>
    <lineage>
        <taxon>Eukaryota</taxon>
        <taxon>Metazoa</taxon>
        <taxon>Chordata</taxon>
        <taxon>Craniata</taxon>
        <taxon>Vertebrata</taxon>
        <taxon>Euteleostomi</taxon>
        <taxon>Actinopterygii</taxon>
        <taxon>Neopterygii</taxon>
        <taxon>Teleostei</taxon>
        <taxon>Clupei</taxon>
        <taxon>Clupeiformes</taxon>
        <taxon>Clupeoidei</taxon>
        <taxon>Clupeidae</taxon>
        <taxon>Alosa</taxon>
    </lineage>
</organism>
<keyword evidence="10" id="KW-0732">Signal</keyword>
<dbReference type="GO" id="GO:0005886">
    <property type="term" value="C:plasma membrane"/>
    <property type="evidence" value="ECO:0007669"/>
    <property type="project" value="UniProtKB-SubCell"/>
</dbReference>
<dbReference type="PRINTS" id="PR00248">
    <property type="entry name" value="GPCRMGR"/>
</dbReference>
<protein>
    <recommendedName>
        <fullName evidence="11">G-protein coupled receptors family 3 profile domain-containing protein</fullName>
    </recommendedName>
</protein>
<dbReference type="Pfam" id="PF00003">
    <property type="entry name" value="7tm_3"/>
    <property type="match status" value="1"/>
</dbReference>
<keyword evidence="5" id="KW-0675">Receptor</keyword>
<evidence type="ECO:0000313" key="13">
    <source>
        <dbReference type="Proteomes" id="UP000823561"/>
    </source>
</evidence>
<evidence type="ECO:0000256" key="7">
    <source>
        <dbReference type="ARBA" id="ARBA00023180"/>
    </source>
</evidence>
<dbReference type="EMBL" id="JADWDJ010000004">
    <property type="protein sequence ID" value="KAG5282111.1"/>
    <property type="molecule type" value="Genomic_DNA"/>
</dbReference>
<reference evidence="12" key="1">
    <citation type="submission" date="2020-10" db="EMBL/GenBank/DDBJ databases">
        <title>Chromosome-scale genome assembly of the Allis shad, Alosa alosa.</title>
        <authorList>
            <person name="Margot Z."/>
            <person name="Christophe K."/>
            <person name="Cabau C."/>
            <person name="Louis A."/>
            <person name="Berthelot C."/>
            <person name="Parey E."/>
            <person name="Roest Crollius H."/>
            <person name="Montfort J."/>
            <person name="Robinson-Rechavi M."/>
            <person name="Bucao C."/>
            <person name="Bouchez O."/>
            <person name="Gislard M."/>
            <person name="Lluch J."/>
            <person name="Milhes M."/>
            <person name="Lampietro C."/>
            <person name="Lopez Roques C."/>
            <person name="Donnadieu C."/>
            <person name="Braasch I."/>
            <person name="Desvignes T."/>
            <person name="Postlethwait J."/>
            <person name="Bobe J."/>
            <person name="Guiguen Y."/>
        </authorList>
    </citation>
    <scope>NUCLEOTIDE SEQUENCE</scope>
    <source>
        <strain evidence="12">M-15738</strain>
        <tissue evidence="12">Blood</tissue>
    </source>
</reference>
<evidence type="ECO:0000256" key="1">
    <source>
        <dbReference type="ARBA" id="ARBA00004651"/>
    </source>
</evidence>
<dbReference type="InterPro" id="IPR000068">
    <property type="entry name" value="GPCR_3_Ca_sens_rcpt-rel"/>
</dbReference>
<comment type="subcellular location">
    <subcellularLocation>
        <location evidence="1">Cell membrane</location>
        <topology evidence="1">Multi-pass membrane protein</topology>
    </subcellularLocation>
</comment>
<keyword evidence="6 9" id="KW-0472">Membrane</keyword>
<gene>
    <name evidence="12" type="ORF">AALO_G00052330</name>
</gene>
<comment type="caution">
    <text evidence="12">The sequence shown here is derived from an EMBL/GenBank/DDBJ whole genome shotgun (WGS) entry which is preliminary data.</text>
</comment>
<proteinExistence type="predicted"/>
<evidence type="ECO:0000256" key="8">
    <source>
        <dbReference type="ARBA" id="ARBA00023224"/>
    </source>
</evidence>
<feature type="transmembrane region" description="Helical" evidence="9">
    <location>
        <begin position="184"/>
        <end position="203"/>
    </location>
</feature>
<dbReference type="InterPro" id="IPR017978">
    <property type="entry name" value="GPCR_3_C"/>
</dbReference>
<evidence type="ECO:0000256" key="10">
    <source>
        <dbReference type="SAM" id="SignalP"/>
    </source>
</evidence>
<dbReference type="InterPro" id="IPR000337">
    <property type="entry name" value="GPCR_3"/>
</dbReference>
<dbReference type="Proteomes" id="UP000823561">
    <property type="component" value="Chromosome 4"/>
</dbReference>
<dbReference type="InterPro" id="IPR017979">
    <property type="entry name" value="GPCR_3_CS"/>
</dbReference>
<keyword evidence="4 9" id="KW-1133">Transmembrane helix</keyword>
<evidence type="ECO:0000313" key="12">
    <source>
        <dbReference type="EMBL" id="KAG5282111.1"/>
    </source>
</evidence>
<keyword evidence="5" id="KW-0297">G-protein coupled receptor</keyword>
<keyword evidence="2" id="KW-1003">Cell membrane</keyword>
<evidence type="ECO:0000256" key="3">
    <source>
        <dbReference type="ARBA" id="ARBA00022692"/>
    </source>
</evidence>
<keyword evidence="8" id="KW-0807">Transducer</keyword>
<feature type="chain" id="PRO_5043327693" description="G-protein coupled receptors family 3 profile domain-containing protein" evidence="10">
    <location>
        <begin position="21"/>
        <end position="298"/>
    </location>
</feature>
<sequence>MTSKLTGMKVVLCLTPTALCSVSQDTNKWRMDHITDLYSCLKCDQYKWSEAGSTSCQKRSVEILHFSDVIPILILLSASSLMLLCLGVAVLFAIHYSTPVVWSAGGSMCFLMLGCLAASFISIFFYFGEPSALSCALQSWTFVCFYTVFFSCLTVRSFLIMCIFKMAVYLPRAHALWMKYNGQWLLVAGVSLLQLLLCGVWIANQATPEKDTKSFKDQLLIICIFRNMTAPFLCVILMSILSGLCFCFSYMGTDLPKNYNEAKAITFSMFLFCLSWAVFFTASLVSHSKYVQVIKALV</sequence>
<feature type="signal peptide" evidence="10">
    <location>
        <begin position="1"/>
        <end position="20"/>
    </location>
</feature>
<evidence type="ECO:0000259" key="11">
    <source>
        <dbReference type="PROSITE" id="PS50259"/>
    </source>
</evidence>
<keyword evidence="3 9" id="KW-0812">Transmembrane</keyword>
<dbReference type="PROSITE" id="PS00981">
    <property type="entry name" value="G_PROTEIN_RECEP_F3_3"/>
    <property type="match status" value="1"/>
</dbReference>
<dbReference type="AlphaFoldDB" id="A0AAV6H8L4"/>
<dbReference type="PROSITE" id="PS50259">
    <property type="entry name" value="G_PROTEIN_RECEP_F3_4"/>
    <property type="match status" value="1"/>
</dbReference>
<feature type="transmembrane region" description="Helical" evidence="9">
    <location>
        <begin position="230"/>
        <end position="252"/>
    </location>
</feature>
<feature type="transmembrane region" description="Helical" evidence="9">
    <location>
        <begin position="69"/>
        <end position="96"/>
    </location>
</feature>
<evidence type="ECO:0000256" key="9">
    <source>
        <dbReference type="SAM" id="Phobius"/>
    </source>
</evidence>
<accession>A0AAV6H8L4</accession>
<feature type="transmembrane region" description="Helical" evidence="9">
    <location>
        <begin position="140"/>
        <end position="164"/>
    </location>
</feature>
<evidence type="ECO:0000256" key="6">
    <source>
        <dbReference type="ARBA" id="ARBA00023136"/>
    </source>
</evidence>
<dbReference type="GO" id="GO:0004930">
    <property type="term" value="F:G protein-coupled receptor activity"/>
    <property type="evidence" value="ECO:0007669"/>
    <property type="project" value="UniProtKB-KW"/>
</dbReference>
<feature type="domain" description="G-protein coupled receptors family 3 profile" evidence="11">
    <location>
        <begin position="70"/>
        <end position="298"/>
    </location>
</feature>
<keyword evidence="13" id="KW-1185">Reference proteome</keyword>
<feature type="transmembrane region" description="Helical" evidence="9">
    <location>
        <begin position="108"/>
        <end position="128"/>
    </location>
</feature>
<evidence type="ECO:0000256" key="2">
    <source>
        <dbReference type="ARBA" id="ARBA00022475"/>
    </source>
</evidence>
<feature type="transmembrane region" description="Helical" evidence="9">
    <location>
        <begin position="264"/>
        <end position="285"/>
    </location>
</feature>
<evidence type="ECO:0000256" key="5">
    <source>
        <dbReference type="ARBA" id="ARBA00023040"/>
    </source>
</evidence>